<evidence type="ECO:0000313" key="3">
    <source>
        <dbReference type="Proteomes" id="UP001275436"/>
    </source>
</evidence>
<dbReference type="Gene3D" id="1.10.10.10">
    <property type="entry name" value="Winged helix-like DNA-binding domain superfamily/Winged helix DNA-binding domain"/>
    <property type="match status" value="1"/>
</dbReference>
<dbReference type="EMBL" id="BSKO01000001">
    <property type="protein sequence ID" value="GLO64987.1"/>
    <property type="molecule type" value="Genomic_DNA"/>
</dbReference>
<dbReference type="InterPro" id="IPR036390">
    <property type="entry name" value="WH_DNA-bd_sf"/>
</dbReference>
<dbReference type="PANTHER" id="PTHR33169">
    <property type="entry name" value="PADR-FAMILY TRANSCRIPTIONAL REGULATOR"/>
    <property type="match status" value="1"/>
</dbReference>
<sequence>MNAQFKKGVLELCVLVLLEKQDLYGYEVIKRITEKIDISEGSIYPILRRLLKQDLCTSYLQESSEGPSRKYYRLTNNGKKHLKDLKEEYNTFKHGVESLMKEEI</sequence>
<dbReference type="Proteomes" id="UP001275436">
    <property type="component" value="Unassembled WGS sequence"/>
</dbReference>
<dbReference type="InterPro" id="IPR052509">
    <property type="entry name" value="Metal_resp_DNA-bind_regulator"/>
</dbReference>
<dbReference type="RefSeq" id="WP_017795757.1">
    <property type="nucleotide sequence ID" value="NZ_BSKO01000001.1"/>
</dbReference>
<evidence type="ECO:0000259" key="1">
    <source>
        <dbReference type="Pfam" id="PF03551"/>
    </source>
</evidence>
<protein>
    <submittedName>
        <fullName evidence="2">PadR family transcriptional regulator</fullName>
    </submittedName>
</protein>
<dbReference type="InterPro" id="IPR005149">
    <property type="entry name" value="Tscrpt_reg_PadR_N"/>
</dbReference>
<organism evidence="2 3">
    <name type="scientific">Oceanobacillus kimchii</name>
    <dbReference type="NCBI Taxonomy" id="746691"/>
    <lineage>
        <taxon>Bacteria</taxon>
        <taxon>Bacillati</taxon>
        <taxon>Bacillota</taxon>
        <taxon>Bacilli</taxon>
        <taxon>Bacillales</taxon>
        <taxon>Bacillaceae</taxon>
        <taxon>Oceanobacillus</taxon>
    </lineage>
</organism>
<feature type="domain" description="Transcription regulator PadR N-terminal" evidence="1">
    <location>
        <begin position="14"/>
        <end position="83"/>
    </location>
</feature>
<dbReference type="PANTHER" id="PTHR33169:SF24">
    <property type="entry name" value="TRANSCRIPTIONAL REGULATOR, PADR FAMILY"/>
    <property type="match status" value="1"/>
</dbReference>
<gene>
    <name evidence="2" type="ORF">MACH08_07710</name>
</gene>
<dbReference type="Pfam" id="PF03551">
    <property type="entry name" value="PadR"/>
    <property type="match status" value="1"/>
</dbReference>
<reference evidence="2 3" key="1">
    <citation type="submission" date="2023-02" db="EMBL/GenBank/DDBJ databases">
        <title>Oceanobacillus kimchii IFOP_LL358 isolated form Alexandrium catenella lab strain.</title>
        <authorList>
            <person name="Gajardo G."/>
            <person name="Ueki S."/>
            <person name="Maruyama F."/>
        </authorList>
    </citation>
    <scope>NUCLEOTIDE SEQUENCE [LARGE SCALE GENOMIC DNA]</scope>
    <source>
        <strain evidence="2 3">IFOP_LL358</strain>
    </source>
</reference>
<dbReference type="SUPFAM" id="SSF46785">
    <property type="entry name" value="Winged helix' DNA-binding domain"/>
    <property type="match status" value="1"/>
</dbReference>
<evidence type="ECO:0000313" key="2">
    <source>
        <dbReference type="EMBL" id="GLO64987.1"/>
    </source>
</evidence>
<name>A0ABQ5TFY6_9BACI</name>
<dbReference type="InterPro" id="IPR036388">
    <property type="entry name" value="WH-like_DNA-bd_sf"/>
</dbReference>
<accession>A0ABQ5TFY6</accession>
<keyword evidence="3" id="KW-1185">Reference proteome</keyword>
<proteinExistence type="predicted"/>
<comment type="caution">
    <text evidence="2">The sequence shown here is derived from an EMBL/GenBank/DDBJ whole genome shotgun (WGS) entry which is preliminary data.</text>
</comment>